<name>A0A9P0ASH4_BRAAE</name>
<protein>
    <recommendedName>
        <fullName evidence="2">CCHC-type domain-containing protein</fullName>
    </recommendedName>
</protein>
<evidence type="ECO:0000313" key="3">
    <source>
        <dbReference type="EMBL" id="CAH0547733.1"/>
    </source>
</evidence>
<dbReference type="SMART" id="SM00343">
    <property type="entry name" value="ZnF_C2HC"/>
    <property type="match status" value="2"/>
</dbReference>
<evidence type="ECO:0000256" key="1">
    <source>
        <dbReference type="PROSITE-ProRule" id="PRU00047"/>
    </source>
</evidence>
<sequence length="252" mass="28335">MEIAGQAEVEKRAVIQYIIEGIADDATNKSILYGATTIKQLKERFGQYENMRREMQGKTKAAERKGDGKSFPKKPATVIEYAKPKRCFNCGETNHISADCPEKQKGVKCFKCNEFGHIASKCPPKSEETIKEINVVSRQGEQKYMKAVLIGQHKFAALVDTGSDLTFMRTDEYVKIGSPALRDRKVKITREVENIDGGADGFEESVPPAHTAYDSSRRALKMMPSRSAPNLQQQQKQQQKQSTIYTYLQNVC</sequence>
<keyword evidence="1" id="KW-0863">Zinc-finger</keyword>
<dbReference type="Proteomes" id="UP001154078">
    <property type="component" value="Chromosome 1"/>
</dbReference>
<dbReference type="InterPro" id="IPR001878">
    <property type="entry name" value="Znf_CCHC"/>
</dbReference>
<reference evidence="3" key="1">
    <citation type="submission" date="2021-12" db="EMBL/GenBank/DDBJ databases">
        <authorList>
            <person name="King R."/>
        </authorList>
    </citation>
    <scope>NUCLEOTIDE SEQUENCE</scope>
</reference>
<dbReference type="EMBL" id="OV121132">
    <property type="protein sequence ID" value="CAH0547733.1"/>
    <property type="molecule type" value="Genomic_DNA"/>
</dbReference>
<dbReference type="Pfam" id="PF00098">
    <property type="entry name" value="zf-CCHC"/>
    <property type="match status" value="2"/>
</dbReference>
<dbReference type="InterPro" id="IPR036875">
    <property type="entry name" value="Znf_CCHC_sf"/>
</dbReference>
<dbReference type="OrthoDB" id="6776742at2759"/>
<accession>A0A9P0ASH4</accession>
<evidence type="ECO:0000313" key="4">
    <source>
        <dbReference type="Proteomes" id="UP001154078"/>
    </source>
</evidence>
<proteinExistence type="predicted"/>
<dbReference type="GO" id="GO:0003676">
    <property type="term" value="F:nucleic acid binding"/>
    <property type="evidence" value="ECO:0007669"/>
    <property type="project" value="InterPro"/>
</dbReference>
<dbReference type="InterPro" id="IPR001969">
    <property type="entry name" value="Aspartic_peptidase_AS"/>
</dbReference>
<keyword evidence="1" id="KW-0862">Zinc</keyword>
<dbReference type="PANTHER" id="PTHR46888:SF1">
    <property type="entry name" value="RIBONUCLEASE H"/>
    <property type="match status" value="1"/>
</dbReference>
<keyword evidence="4" id="KW-1185">Reference proteome</keyword>
<dbReference type="GO" id="GO:0008270">
    <property type="term" value="F:zinc ion binding"/>
    <property type="evidence" value="ECO:0007669"/>
    <property type="project" value="UniProtKB-KW"/>
</dbReference>
<dbReference type="PROSITE" id="PS00141">
    <property type="entry name" value="ASP_PROTEASE"/>
    <property type="match status" value="1"/>
</dbReference>
<dbReference type="InterPro" id="IPR021109">
    <property type="entry name" value="Peptidase_aspartic_dom_sf"/>
</dbReference>
<dbReference type="GO" id="GO:0004190">
    <property type="term" value="F:aspartic-type endopeptidase activity"/>
    <property type="evidence" value="ECO:0007669"/>
    <property type="project" value="InterPro"/>
</dbReference>
<keyword evidence="1" id="KW-0479">Metal-binding</keyword>
<gene>
    <name evidence="3" type="ORF">MELIAE_LOCUS1661</name>
</gene>
<dbReference type="GO" id="GO:0006508">
    <property type="term" value="P:proteolysis"/>
    <property type="evidence" value="ECO:0007669"/>
    <property type="project" value="InterPro"/>
</dbReference>
<dbReference type="PANTHER" id="PTHR46888">
    <property type="entry name" value="ZINC KNUCKLE DOMAINCONTAINING PROTEIN-RELATED"/>
    <property type="match status" value="1"/>
</dbReference>
<feature type="domain" description="CCHC-type" evidence="2">
    <location>
        <begin position="86"/>
        <end position="102"/>
    </location>
</feature>
<dbReference type="SUPFAM" id="SSF50630">
    <property type="entry name" value="Acid proteases"/>
    <property type="match status" value="1"/>
</dbReference>
<dbReference type="Gene3D" id="4.10.60.10">
    <property type="entry name" value="Zinc finger, CCHC-type"/>
    <property type="match status" value="1"/>
</dbReference>
<dbReference type="AlphaFoldDB" id="A0A9P0ASH4"/>
<organism evidence="3 4">
    <name type="scientific">Brassicogethes aeneus</name>
    <name type="common">Rape pollen beetle</name>
    <name type="synonym">Meligethes aeneus</name>
    <dbReference type="NCBI Taxonomy" id="1431903"/>
    <lineage>
        <taxon>Eukaryota</taxon>
        <taxon>Metazoa</taxon>
        <taxon>Ecdysozoa</taxon>
        <taxon>Arthropoda</taxon>
        <taxon>Hexapoda</taxon>
        <taxon>Insecta</taxon>
        <taxon>Pterygota</taxon>
        <taxon>Neoptera</taxon>
        <taxon>Endopterygota</taxon>
        <taxon>Coleoptera</taxon>
        <taxon>Polyphaga</taxon>
        <taxon>Cucujiformia</taxon>
        <taxon>Nitidulidae</taxon>
        <taxon>Meligethinae</taxon>
        <taxon>Brassicogethes</taxon>
    </lineage>
</organism>
<evidence type="ECO:0000259" key="2">
    <source>
        <dbReference type="PROSITE" id="PS50158"/>
    </source>
</evidence>
<dbReference type="SUPFAM" id="SSF57756">
    <property type="entry name" value="Retrovirus zinc finger-like domains"/>
    <property type="match status" value="1"/>
</dbReference>
<dbReference type="PROSITE" id="PS50158">
    <property type="entry name" value="ZF_CCHC"/>
    <property type="match status" value="2"/>
</dbReference>
<feature type="domain" description="CCHC-type" evidence="2">
    <location>
        <begin position="108"/>
        <end position="123"/>
    </location>
</feature>